<gene>
    <name evidence="1" type="ORF">QVD17_29690</name>
</gene>
<dbReference type="EMBL" id="JAUHHV010000008">
    <property type="protein sequence ID" value="KAK1413953.1"/>
    <property type="molecule type" value="Genomic_DNA"/>
</dbReference>
<comment type="caution">
    <text evidence="1">The sequence shown here is derived from an EMBL/GenBank/DDBJ whole genome shotgun (WGS) entry which is preliminary data.</text>
</comment>
<reference evidence="1" key="1">
    <citation type="journal article" date="2023" name="bioRxiv">
        <title>Improved chromosome-level genome assembly for marigold (Tagetes erecta).</title>
        <authorList>
            <person name="Jiang F."/>
            <person name="Yuan L."/>
            <person name="Wang S."/>
            <person name="Wang H."/>
            <person name="Xu D."/>
            <person name="Wang A."/>
            <person name="Fan W."/>
        </authorList>
    </citation>
    <scope>NUCLEOTIDE SEQUENCE</scope>
    <source>
        <strain evidence="1">WSJ</strain>
        <tissue evidence="1">Leaf</tissue>
    </source>
</reference>
<sequence length="96" mass="11153">MWIMTDPYEDISVGDDDVVDNSMLCFHGGLIDLGKLIELKKLVSGIGDLVVEFWKLRRRLKELSEWLRGSINEMDIDVELQEDTWHLAVRNIHVDI</sequence>
<proteinExistence type="predicted"/>
<dbReference type="Proteomes" id="UP001229421">
    <property type="component" value="Unassembled WGS sequence"/>
</dbReference>
<keyword evidence="2" id="KW-1185">Reference proteome</keyword>
<evidence type="ECO:0000313" key="2">
    <source>
        <dbReference type="Proteomes" id="UP001229421"/>
    </source>
</evidence>
<evidence type="ECO:0000313" key="1">
    <source>
        <dbReference type="EMBL" id="KAK1413953.1"/>
    </source>
</evidence>
<accession>A0AAD8K1D6</accession>
<protein>
    <submittedName>
        <fullName evidence="1">Uncharacterized protein</fullName>
    </submittedName>
</protein>
<name>A0AAD8K1D6_TARER</name>
<organism evidence="1 2">
    <name type="scientific">Tagetes erecta</name>
    <name type="common">African marigold</name>
    <dbReference type="NCBI Taxonomy" id="13708"/>
    <lineage>
        <taxon>Eukaryota</taxon>
        <taxon>Viridiplantae</taxon>
        <taxon>Streptophyta</taxon>
        <taxon>Embryophyta</taxon>
        <taxon>Tracheophyta</taxon>
        <taxon>Spermatophyta</taxon>
        <taxon>Magnoliopsida</taxon>
        <taxon>eudicotyledons</taxon>
        <taxon>Gunneridae</taxon>
        <taxon>Pentapetalae</taxon>
        <taxon>asterids</taxon>
        <taxon>campanulids</taxon>
        <taxon>Asterales</taxon>
        <taxon>Asteraceae</taxon>
        <taxon>Asteroideae</taxon>
        <taxon>Heliantheae alliance</taxon>
        <taxon>Tageteae</taxon>
        <taxon>Tagetes</taxon>
    </lineage>
</organism>
<dbReference type="AlphaFoldDB" id="A0AAD8K1D6"/>